<feature type="compositionally biased region" description="Acidic residues" evidence="5">
    <location>
        <begin position="325"/>
        <end position="334"/>
    </location>
</feature>
<proteinExistence type="inferred from homology"/>
<feature type="region of interest" description="Disordered" evidence="5">
    <location>
        <begin position="444"/>
        <end position="494"/>
    </location>
</feature>
<dbReference type="InterPro" id="IPR000340">
    <property type="entry name" value="Dual-sp_phosphatase_cat-dom"/>
</dbReference>
<feature type="region of interest" description="Disordered" evidence="5">
    <location>
        <begin position="53"/>
        <end position="94"/>
    </location>
</feature>
<evidence type="ECO:0000256" key="1">
    <source>
        <dbReference type="ARBA" id="ARBA00008601"/>
    </source>
</evidence>
<dbReference type="InterPro" id="IPR000387">
    <property type="entry name" value="Tyr_Pase_dom"/>
</dbReference>
<keyword evidence="3" id="KW-0378">Hydrolase</keyword>
<evidence type="ECO:0000256" key="3">
    <source>
        <dbReference type="ARBA" id="ARBA00022801"/>
    </source>
</evidence>
<feature type="compositionally biased region" description="Polar residues" evidence="5">
    <location>
        <begin position="82"/>
        <end position="93"/>
    </location>
</feature>
<dbReference type="PROSITE" id="PS50054">
    <property type="entry name" value="TYR_PHOSPHATASE_DUAL"/>
    <property type="match status" value="1"/>
</dbReference>
<organism evidence="9 10">
    <name type="scientific">Marasmiellus scandens</name>
    <dbReference type="NCBI Taxonomy" id="2682957"/>
    <lineage>
        <taxon>Eukaryota</taxon>
        <taxon>Fungi</taxon>
        <taxon>Dikarya</taxon>
        <taxon>Basidiomycota</taxon>
        <taxon>Agaricomycotina</taxon>
        <taxon>Agaricomycetes</taxon>
        <taxon>Agaricomycetidae</taxon>
        <taxon>Agaricales</taxon>
        <taxon>Marasmiineae</taxon>
        <taxon>Omphalotaceae</taxon>
        <taxon>Marasmiellus</taxon>
    </lineage>
</organism>
<name>A0ABR1JWP8_9AGAR</name>
<feature type="region of interest" description="Disordered" evidence="5">
    <location>
        <begin position="317"/>
        <end position="339"/>
    </location>
</feature>
<reference evidence="9 10" key="1">
    <citation type="submission" date="2024-01" db="EMBL/GenBank/DDBJ databases">
        <title>A draft genome for the cacao thread blight pathogen Marasmiellus scandens.</title>
        <authorList>
            <person name="Baruah I.K."/>
            <person name="Leung J."/>
            <person name="Bukari Y."/>
            <person name="Amoako-Attah I."/>
            <person name="Meinhardt L.W."/>
            <person name="Bailey B.A."/>
            <person name="Cohen S.P."/>
        </authorList>
    </citation>
    <scope>NUCLEOTIDE SEQUENCE [LARGE SCALE GENOMIC DNA]</scope>
    <source>
        <strain evidence="9 10">GH-19</strain>
    </source>
</reference>
<evidence type="ECO:0000313" key="8">
    <source>
        <dbReference type="EMBL" id="KAK7463769.1"/>
    </source>
</evidence>
<evidence type="ECO:0000313" key="10">
    <source>
        <dbReference type="Proteomes" id="UP001498398"/>
    </source>
</evidence>
<feature type="compositionally biased region" description="Polar residues" evidence="5">
    <location>
        <begin position="569"/>
        <end position="578"/>
    </location>
</feature>
<evidence type="ECO:0000259" key="7">
    <source>
        <dbReference type="PROSITE" id="PS50056"/>
    </source>
</evidence>
<keyword evidence="4" id="KW-0904">Protein phosphatase</keyword>
<evidence type="ECO:0000313" key="9">
    <source>
        <dbReference type="EMBL" id="KAK7465735.1"/>
    </source>
</evidence>
<feature type="region of interest" description="Disordered" evidence="5">
    <location>
        <begin position="518"/>
        <end position="591"/>
    </location>
</feature>
<sequence>MSGPGKRRPLSISIKNDDPLPIAIVADDDDLVSPRPKSLRNLKRLSITLPSSAHSSTHSLSIPDAPLPSATMPRPRRPSVISLPSTANPTASSLLHRKEETGEPAVPYADGPIQVLPGVWLGSEDNSRDWSGLMERGIKSILNVAKEVASPFAPTLRSTVSTPNLNASMTSEAVYHPPNLSIGRPGIHYLKLMWSHGQSDLVAGGFTSAMEFTDAALARGEGVLIHCQCGISRSATLVIALVMRAAAERSPLVPSDIWALKGMQPAYDYVKEKSKWIGPNMSLIYQLLEYEKKLKGECGSPSSDRSSLIAEEEEEWGRRRRLLDDEPTDDEEEERQSSIVIQEAQALDKAMEDRIVARKASVSSLSSSNGVGMGAAWRSRYGPGRKRTGSAASSIHTTSNSIISEDLVEEDEETALLGVGHGFDESSVDRDMSSPEEENLISVYDAKVTNSPKTARPPPSAPVRKTSFNLPPPATAFRSTFDLSTPKPKPKRKPASLAILPAVPSSPIAIVVESTEPSPTKVSLAVPSPPQKPTTPFRKSTMSLPPLPPMRARTLSRRPAPPPLHLRNGNATPNSTSKPIPPPTQVSTPSQSQTLFLFPPSPTLTTRTPSTMTLTSSIGPVPFPSLTTPRVSTFRSHGRTRSFIGLPSTPTTGFSKVDVRGYVSLE</sequence>
<dbReference type="PANTHER" id="PTHR10159:SF519">
    <property type="entry name" value="DUAL SPECIFICITY PROTEIN PHOSPHATASE MPK3"/>
    <property type="match status" value="1"/>
</dbReference>
<evidence type="ECO:0000256" key="2">
    <source>
        <dbReference type="ARBA" id="ARBA00013064"/>
    </source>
</evidence>
<protein>
    <recommendedName>
        <fullName evidence="2">protein-tyrosine-phosphatase</fullName>
        <ecNumber evidence="2">3.1.3.48</ecNumber>
    </recommendedName>
</protein>
<dbReference type="SMART" id="SM00195">
    <property type="entry name" value="DSPc"/>
    <property type="match status" value="1"/>
</dbReference>
<feature type="domain" description="Tyrosine specific protein phosphatases" evidence="7">
    <location>
        <begin position="204"/>
        <end position="275"/>
    </location>
</feature>
<evidence type="ECO:0000259" key="6">
    <source>
        <dbReference type="PROSITE" id="PS50054"/>
    </source>
</evidence>
<dbReference type="InterPro" id="IPR020422">
    <property type="entry name" value="TYR_PHOSPHATASE_DUAL_dom"/>
</dbReference>
<dbReference type="InterPro" id="IPR029021">
    <property type="entry name" value="Prot-tyrosine_phosphatase-like"/>
</dbReference>
<dbReference type="Pfam" id="PF00782">
    <property type="entry name" value="DSPc"/>
    <property type="match status" value="1"/>
</dbReference>
<accession>A0ABR1JWP8</accession>
<comment type="caution">
    <text evidence="9">The sequence shown here is derived from an EMBL/GenBank/DDBJ whole genome shotgun (WGS) entry which is preliminary data.</text>
</comment>
<evidence type="ECO:0000256" key="5">
    <source>
        <dbReference type="SAM" id="MobiDB-lite"/>
    </source>
</evidence>
<dbReference type="EMBL" id="JBANRG010000009">
    <property type="protein sequence ID" value="KAK7463769.1"/>
    <property type="molecule type" value="Genomic_DNA"/>
</dbReference>
<dbReference type="EC" id="3.1.3.48" evidence="2"/>
<dbReference type="InterPro" id="IPR016130">
    <property type="entry name" value="Tyr_Pase_AS"/>
</dbReference>
<dbReference type="PROSITE" id="PS00383">
    <property type="entry name" value="TYR_PHOSPHATASE_1"/>
    <property type="match status" value="1"/>
</dbReference>
<feature type="domain" description="Tyrosine-protein phosphatase" evidence="6">
    <location>
        <begin position="111"/>
        <end position="296"/>
    </location>
</feature>
<gene>
    <name evidence="9" type="ORF">VKT23_005706</name>
    <name evidence="8" type="ORF">VKT23_007108</name>
</gene>
<dbReference type="Proteomes" id="UP001498398">
    <property type="component" value="Unassembled WGS sequence"/>
</dbReference>
<dbReference type="PANTHER" id="PTHR10159">
    <property type="entry name" value="DUAL SPECIFICITY PROTEIN PHOSPHATASE"/>
    <property type="match status" value="1"/>
</dbReference>
<dbReference type="EMBL" id="JBANRG010000006">
    <property type="protein sequence ID" value="KAK7465735.1"/>
    <property type="molecule type" value="Genomic_DNA"/>
</dbReference>
<evidence type="ECO:0000256" key="4">
    <source>
        <dbReference type="ARBA" id="ARBA00022912"/>
    </source>
</evidence>
<comment type="similarity">
    <text evidence="1">Belongs to the protein-tyrosine phosphatase family. Non-receptor class dual specificity subfamily.</text>
</comment>
<dbReference type="Gene3D" id="3.90.190.10">
    <property type="entry name" value="Protein tyrosine phosphatase superfamily"/>
    <property type="match status" value="1"/>
</dbReference>
<dbReference type="SUPFAM" id="SSF52799">
    <property type="entry name" value="(Phosphotyrosine protein) phosphatases II"/>
    <property type="match status" value="1"/>
</dbReference>
<keyword evidence="10" id="KW-1185">Reference proteome</keyword>
<dbReference type="PROSITE" id="PS50056">
    <property type="entry name" value="TYR_PHOSPHATASE_2"/>
    <property type="match status" value="1"/>
</dbReference>